<evidence type="ECO:0000313" key="2">
    <source>
        <dbReference type="EMBL" id="SDF63583.1"/>
    </source>
</evidence>
<reference evidence="2 3" key="1">
    <citation type="submission" date="2016-10" db="EMBL/GenBank/DDBJ databases">
        <authorList>
            <person name="Varghese N."/>
            <person name="Submissions S."/>
        </authorList>
    </citation>
    <scope>NUCLEOTIDE SEQUENCE [LARGE SCALE GENOMIC DNA]</scope>
    <source>
        <strain evidence="2 3">S7-754</strain>
    </source>
</reference>
<proteinExistence type="predicted"/>
<dbReference type="AlphaFoldDB" id="A0A1G7MPD2"/>
<evidence type="ECO:0000313" key="3">
    <source>
        <dbReference type="Proteomes" id="UP000323502"/>
    </source>
</evidence>
<gene>
    <name evidence="2" type="ORF">SAMN05216557_104275</name>
</gene>
<keyword evidence="3" id="KW-1185">Reference proteome</keyword>
<name>A0A1G7MPD2_9SPHN</name>
<feature type="region of interest" description="Disordered" evidence="1">
    <location>
        <begin position="97"/>
        <end position="155"/>
    </location>
</feature>
<accession>A0A1G7MPD2</accession>
<protein>
    <submittedName>
        <fullName evidence="2">Uncharacterized protein</fullName>
    </submittedName>
</protein>
<evidence type="ECO:0000256" key="1">
    <source>
        <dbReference type="SAM" id="MobiDB-lite"/>
    </source>
</evidence>
<dbReference type="EMBL" id="FNBI01000004">
    <property type="protein sequence ID" value="SDF63583.1"/>
    <property type="molecule type" value="Genomic_DNA"/>
</dbReference>
<feature type="compositionally biased region" description="Low complexity" evidence="1">
    <location>
        <begin position="121"/>
        <end position="138"/>
    </location>
</feature>
<organism evidence="2 3">
    <name type="scientific">Sphingomonas carotinifaciens</name>
    <dbReference type="NCBI Taxonomy" id="1166323"/>
    <lineage>
        <taxon>Bacteria</taxon>
        <taxon>Pseudomonadati</taxon>
        <taxon>Pseudomonadota</taxon>
        <taxon>Alphaproteobacteria</taxon>
        <taxon>Sphingomonadales</taxon>
        <taxon>Sphingomonadaceae</taxon>
        <taxon>Sphingomonas</taxon>
    </lineage>
</organism>
<dbReference type="Proteomes" id="UP000323502">
    <property type="component" value="Unassembled WGS sequence"/>
</dbReference>
<sequence>MQSWRGGQFWGGTPRACHVGAERRPVDAARTSAAMLCRQPFWNDETPEASLAYHDKGAMARLALTGKELFAQHRGRRQRQSAHGLYADCSMKMPCKAGPPHSIRSSAPISRHRGGAGQRYPGRATGRRNAPAAAACTGQDAGGRSDHRDPRLWEGPAPRAYRRQLATRPFRALQGGGRPRRRPVRRARTGVHRLCRDLLRMAGLPHASGADYRVARPSRDVLPKMSAPLH</sequence>
<feature type="compositionally biased region" description="Basic and acidic residues" evidence="1">
    <location>
        <begin position="143"/>
        <end position="152"/>
    </location>
</feature>